<evidence type="ECO:0000256" key="2">
    <source>
        <dbReference type="ARBA" id="ARBA00023125"/>
    </source>
</evidence>
<dbReference type="PANTHER" id="PTHR44846">
    <property type="entry name" value="MANNOSYL-D-GLYCERATE TRANSPORT/METABOLISM SYSTEM REPRESSOR MNGR-RELATED"/>
    <property type="match status" value="1"/>
</dbReference>
<evidence type="ECO:0000259" key="4">
    <source>
        <dbReference type="PROSITE" id="PS50949"/>
    </source>
</evidence>
<dbReference type="CDD" id="cd07377">
    <property type="entry name" value="WHTH_GntR"/>
    <property type="match status" value="1"/>
</dbReference>
<feature type="domain" description="HTH gntR-type" evidence="4">
    <location>
        <begin position="3"/>
        <end position="71"/>
    </location>
</feature>
<dbReference type="PROSITE" id="PS50949">
    <property type="entry name" value="HTH_GNTR"/>
    <property type="match status" value="1"/>
</dbReference>
<evidence type="ECO:0000313" key="5">
    <source>
        <dbReference type="EMBL" id="NYE50560.1"/>
    </source>
</evidence>
<reference evidence="5 6" key="1">
    <citation type="submission" date="2020-07" db="EMBL/GenBank/DDBJ databases">
        <title>Sequencing the genomes of 1000 actinobacteria strains.</title>
        <authorList>
            <person name="Klenk H.-P."/>
        </authorList>
    </citation>
    <scope>NUCLEOTIDE SEQUENCE [LARGE SCALE GENOMIC DNA]</scope>
    <source>
        <strain evidence="5 6">CXB654</strain>
    </source>
</reference>
<dbReference type="Gene3D" id="1.10.10.10">
    <property type="entry name" value="Winged helix-like DNA-binding domain superfamily/Winged helix DNA-binding domain"/>
    <property type="match status" value="1"/>
</dbReference>
<dbReference type="Pfam" id="PF00392">
    <property type="entry name" value="GntR"/>
    <property type="match status" value="1"/>
</dbReference>
<dbReference type="GO" id="GO:0003677">
    <property type="term" value="F:DNA binding"/>
    <property type="evidence" value="ECO:0007669"/>
    <property type="project" value="UniProtKB-KW"/>
</dbReference>
<organism evidence="5 6">
    <name type="scientific">Spinactinospora alkalitolerans</name>
    <dbReference type="NCBI Taxonomy" id="687207"/>
    <lineage>
        <taxon>Bacteria</taxon>
        <taxon>Bacillati</taxon>
        <taxon>Actinomycetota</taxon>
        <taxon>Actinomycetes</taxon>
        <taxon>Streptosporangiales</taxon>
        <taxon>Nocardiopsidaceae</taxon>
        <taxon>Spinactinospora</taxon>
    </lineage>
</organism>
<evidence type="ECO:0000256" key="1">
    <source>
        <dbReference type="ARBA" id="ARBA00023015"/>
    </source>
</evidence>
<keyword evidence="6" id="KW-1185">Reference proteome</keyword>
<protein>
    <submittedName>
        <fullName evidence="5">GntR family transcriptional regulator</fullName>
    </submittedName>
</protein>
<dbReference type="Gene3D" id="3.40.1410.10">
    <property type="entry name" value="Chorismate lyase-like"/>
    <property type="match status" value="1"/>
</dbReference>
<accession>A0A852U9E0</accession>
<dbReference type="SUPFAM" id="SSF64288">
    <property type="entry name" value="Chorismate lyase-like"/>
    <property type="match status" value="1"/>
</dbReference>
<dbReference type="SUPFAM" id="SSF46785">
    <property type="entry name" value="Winged helix' DNA-binding domain"/>
    <property type="match status" value="1"/>
</dbReference>
<dbReference type="InterPro" id="IPR011663">
    <property type="entry name" value="UTRA"/>
</dbReference>
<dbReference type="Proteomes" id="UP000589036">
    <property type="component" value="Unassembled WGS sequence"/>
</dbReference>
<dbReference type="GO" id="GO:0003700">
    <property type="term" value="F:DNA-binding transcription factor activity"/>
    <property type="evidence" value="ECO:0007669"/>
    <property type="project" value="InterPro"/>
</dbReference>
<gene>
    <name evidence="5" type="ORF">HDA32_005680</name>
</gene>
<dbReference type="EMBL" id="JACCCC010000001">
    <property type="protein sequence ID" value="NYE50560.1"/>
    <property type="molecule type" value="Genomic_DNA"/>
</dbReference>
<dbReference type="GO" id="GO:0045892">
    <property type="term" value="P:negative regulation of DNA-templated transcription"/>
    <property type="evidence" value="ECO:0007669"/>
    <property type="project" value="TreeGrafter"/>
</dbReference>
<evidence type="ECO:0000313" key="6">
    <source>
        <dbReference type="Proteomes" id="UP000589036"/>
    </source>
</evidence>
<name>A0A852U9E0_9ACTN</name>
<dbReference type="Pfam" id="PF07702">
    <property type="entry name" value="UTRA"/>
    <property type="match status" value="1"/>
</dbReference>
<dbReference type="SMART" id="SM00866">
    <property type="entry name" value="UTRA"/>
    <property type="match status" value="1"/>
</dbReference>
<proteinExistence type="predicted"/>
<dbReference type="InterPro" id="IPR028978">
    <property type="entry name" value="Chorismate_lyase_/UTRA_dom_sf"/>
</dbReference>
<keyword evidence="1" id="KW-0805">Transcription regulation</keyword>
<comment type="caution">
    <text evidence="5">The sequence shown here is derived from an EMBL/GenBank/DDBJ whole genome shotgun (WGS) entry which is preliminary data.</text>
</comment>
<dbReference type="InterPro" id="IPR036388">
    <property type="entry name" value="WH-like_DNA-bd_sf"/>
</dbReference>
<dbReference type="SMART" id="SM00345">
    <property type="entry name" value="HTH_GNTR"/>
    <property type="match status" value="1"/>
</dbReference>
<dbReference type="InterPro" id="IPR050679">
    <property type="entry name" value="Bact_HTH_transcr_reg"/>
</dbReference>
<keyword evidence="3" id="KW-0804">Transcription</keyword>
<dbReference type="InterPro" id="IPR036390">
    <property type="entry name" value="WH_DNA-bd_sf"/>
</dbReference>
<dbReference type="PANTHER" id="PTHR44846:SF17">
    <property type="entry name" value="GNTR-FAMILY TRANSCRIPTIONAL REGULATOR"/>
    <property type="match status" value="1"/>
</dbReference>
<dbReference type="InterPro" id="IPR000524">
    <property type="entry name" value="Tscrpt_reg_HTH_GntR"/>
</dbReference>
<dbReference type="AlphaFoldDB" id="A0A852U9E0"/>
<evidence type="ECO:0000256" key="3">
    <source>
        <dbReference type="ARBA" id="ARBA00023163"/>
    </source>
</evidence>
<sequence length="249" mass="26982">MGRPRYLRVADALRVPILDGALPPGARLPSRAQLARRHEVSEQVSRNALRLLIAEGLVESRPGSGYYVREVPESYRFARTDRFSGSLLRPLAGEDRDTITRPACDRMAERLGIGEGEPLYRTRCVGTAGGAPVAVHTSWEPAVLTHNTTRAPGDADAETGVLERLAAAGVVIDRVVEEVAVLPLTEPEAVLLRLAPGAPVLVVERTHYSGQRPVETSDLVAVVERCRLSYRLSLARTPAGGGPRPDPHR</sequence>
<keyword evidence="2" id="KW-0238">DNA-binding</keyword>